<comment type="caution">
    <text evidence="3">The sequence shown here is derived from an EMBL/GenBank/DDBJ whole genome shotgun (WGS) entry which is preliminary data.</text>
</comment>
<feature type="domain" description="XdhC Rossmann" evidence="2">
    <location>
        <begin position="108"/>
        <end position="250"/>
    </location>
</feature>
<gene>
    <name evidence="3" type="primary">xdhC</name>
    <name evidence="3" type="ORF">C9I99_01205</name>
</gene>
<dbReference type="InterPro" id="IPR027051">
    <property type="entry name" value="XdhC_Rossmann_dom"/>
</dbReference>
<dbReference type="InterPro" id="IPR014308">
    <property type="entry name" value="Xanthine_DH_XdhC"/>
</dbReference>
<sequence>MNDDSWIHALARLDEQGEPCIMVTVLEQQGSVPRNTGTKMLVTHNEIFASIGGGHLEYQAIQIAREMLVADDTQLRTERFNLSARLGQCCGGIATLCLEPIVQPKYHLALFGAGHVAKAVVKIIASLPFNISWIDQRSDMFPAQLPPGVNPIVSDDPVSEVRQIPDGSYYLVMTHSHQLDLTLAQAILKRGDFAYFGLIGSATKCKRFTYRLDQQGFSQDTIQRMTCPVGLSEVKGKHPTEIAISIAAQVVASYQTSPPPTAEQPQ</sequence>
<dbReference type="NCBIfam" id="TIGR02964">
    <property type="entry name" value="xanthine_xdhC"/>
    <property type="match status" value="1"/>
</dbReference>
<feature type="domain" description="XdhC- CoxI" evidence="1">
    <location>
        <begin position="15"/>
        <end position="77"/>
    </location>
</feature>
<evidence type="ECO:0000313" key="4">
    <source>
        <dbReference type="Proteomes" id="UP000241222"/>
    </source>
</evidence>
<dbReference type="InterPro" id="IPR003777">
    <property type="entry name" value="XdhC_CoxI"/>
</dbReference>
<dbReference type="Pfam" id="PF13478">
    <property type="entry name" value="XdhC_C"/>
    <property type="match status" value="1"/>
</dbReference>
<dbReference type="InterPro" id="IPR052698">
    <property type="entry name" value="MoCofactor_Util/Proc"/>
</dbReference>
<dbReference type="PANTHER" id="PTHR30388:SF6">
    <property type="entry name" value="XANTHINE DEHYDROGENASE SUBUNIT A-RELATED"/>
    <property type="match status" value="1"/>
</dbReference>
<dbReference type="EMBL" id="PYMH01000001">
    <property type="protein sequence ID" value="PSU35665.1"/>
    <property type="molecule type" value="Genomic_DNA"/>
</dbReference>
<dbReference type="RefSeq" id="WP_107347020.1">
    <property type="nucleotide sequence ID" value="NZ_PYMH01000001.1"/>
</dbReference>
<dbReference type="PANTHER" id="PTHR30388">
    <property type="entry name" value="ALDEHYDE OXIDOREDUCTASE MOLYBDENUM COFACTOR ASSEMBLY PROTEIN"/>
    <property type="match status" value="1"/>
</dbReference>
<protein>
    <submittedName>
        <fullName evidence="3">Xanthine dehydrogenase accessory protein XdhC</fullName>
    </submittedName>
</protein>
<name>A0A2T3J304_9GAMM</name>
<proteinExistence type="predicted"/>
<keyword evidence="4" id="KW-1185">Reference proteome</keyword>
<dbReference type="OrthoDB" id="61481at2"/>
<dbReference type="Proteomes" id="UP000241222">
    <property type="component" value="Unassembled WGS sequence"/>
</dbReference>
<evidence type="ECO:0000259" key="1">
    <source>
        <dbReference type="Pfam" id="PF02625"/>
    </source>
</evidence>
<reference evidence="3 4" key="1">
    <citation type="submission" date="2018-03" db="EMBL/GenBank/DDBJ databases">
        <title>Whole genome sequencing of Histamine producing bacteria.</title>
        <authorList>
            <person name="Butler K."/>
        </authorList>
    </citation>
    <scope>NUCLEOTIDE SEQUENCE [LARGE SCALE GENOMIC DNA]</scope>
    <source>
        <strain evidence="3 4">JCM 13586</strain>
    </source>
</reference>
<accession>A0A2T3J304</accession>
<dbReference type="AlphaFoldDB" id="A0A2T3J304"/>
<evidence type="ECO:0000259" key="2">
    <source>
        <dbReference type="Pfam" id="PF13478"/>
    </source>
</evidence>
<dbReference type="Gene3D" id="3.40.50.720">
    <property type="entry name" value="NAD(P)-binding Rossmann-like Domain"/>
    <property type="match status" value="1"/>
</dbReference>
<organism evidence="3 4">
    <name type="scientific">Photobacterium lutimaris</name>
    <dbReference type="NCBI Taxonomy" id="388278"/>
    <lineage>
        <taxon>Bacteria</taxon>
        <taxon>Pseudomonadati</taxon>
        <taxon>Pseudomonadota</taxon>
        <taxon>Gammaproteobacteria</taxon>
        <taxon>Vibrionales</taxon>
        <taxon>Vibrionaceae</taxon>
        <taxon>Photobacterium</taxon>
    </lineage>
</organism>
<evidence type="ECO:0000313" key="3">
    <source>
        <dbReference type="EMBL" id="PSU35665.1"/>
    </source>
</evidence>
<dbReference type="Pfam" id="PF02625">
    <property type="entry name" value="XdhC_CoxI"/>
    <property type="match status" value="1"/>
</dbReference>